<dbReference type="AlphaFoldDB" id="A0A8J1JAV1"/>
<proteinExistence type="predicted"/>
<dbReference type="PANTHER" id="PTHR34921">
    <property type="entry name" value="MEIOTIC RECOMBINATION PROTEIN REC114"/>
    <property type="match status" value="1"/>
</dbReference>
<dbReference type="CTD" id="283677"/>
<evidence type="ECO:0000313" key="2">
    <source>
        <dbReference type="RefSeq" id="XP_031754992.1"/>
    </source>
</evidence>
<dbReference type="OrthoDB" id="6479200at2759"/>
<evidence type="ECO:0000313" key="1">
    <source>
        <dbReference type="Proteomes" id="UP000008143"/>
    </source>
</evidence>
<evidence type="ECO:0000313" key="3">
    <source>
        <dbReference type="Xenbase" id="XB-GENE-29099335"/>
    </source>
</evidence>
<dbReference type="RefSeq" id="XP_031754992.1">
    <property type="nucleotide sequence ID" value="XM_031899132.1"/>
</dbReference>
<dbReference type="KEGG" id="xtr:116409760"/>
<protein>
    <submittedName>
        <fullName evidence="2">Meiotic recombination protein REC114</fullName>
    </submittedName>
</protein>
<organism evidence="1 2">
    <name type="scientific">Xenopus tropicalis</name>
    <name type="common">Western clawed frog</name>
    <name type="synonym">Silurana tropicalis</name>
    <dbReference type="NCBI Taxonomy" id="8364"/>
    <lineage>
        <taxon>Eukaryota</taxon>
        <taxon>Metazoa</taxon>
        <taxon>Chordata</taxon>
        <taxon>Craniata</taxon>
        <taxon>Vertebrata</taxon>
        <taxon>Euteleostomi</taxon>
        <taxon>Amphibia</taxon>
        <taxon>Batrachia</taxon>
        <taxon>Anura</taxon>
        <taxon>Pipoidea</taxon>
        <taxon>Pipidae</taxon>
        <taxon>Xenopodinae</taxon>
        <taxon>Xenopus</taxon>
        <taxon>Silurana</taxon>
    </lineage>
</organism>
<dbReference type="InterPro" id="IPR029168">
    <property type="entry name" value="REC114L"/>
</dbReference>
<reference evidence="2" key="1">
    <citation type="submission" date="2025-08" db="UniProtKB">
        <authorList>
            <consortium name="RefSeq"/>
        </authorList>
    </citation>
    <scope>IDENTIFICATION</scope>
    <source>
        <strain evidence="2">Nigerian</strain>
        <tissue evidence="2">Liver and blood</tissue>
    </source>
</reference>
<dbReference type="Proteomes" id="UP000008143">
    <property type="component" value="Chromosome 3"/>
</dbReference>
<gene>
    <name evidence="2 3" type="primary">rec114</name>
</gene>
<dbReference type="Xenbase" id="XB-GENE-29099335">
    <property type="gene designation" value="rec114"/>
</dbReference>
<dbReference type="Pfam" id="PF15165">
    <property type="entry name" value="REC114-like"/>
    <property type="match status" value="2"/>
</dbReference>
<name>A0A8J1JAV1_XENTR</name>
<dbReference type="AGR" id="Xenbase:XB-GENE-29099335"/>
<dbReference type="GeneID" id="116409760"/>
<dbReference type="PANTHER" id="PTHR34921:SF1">
    <property type="entry name" value="MEIOTIC RECOMBINATION PROTEIN REC114"/>
    <property type="match status" value="1"/>
</dbReference>
<accession>A0A8J1JAV1</accession>
<dbReference type="OMA" id="SISHECV"/>
<keyword evidence="1" id="KW-1185">Reference proteome</keyword>
<sequence length="210" mass="24067">METVLNGGEWELKQYGRLKGAGQSEETTSWKIFNTSTKSGKLILTILNTGHFFISQEHMMLEGFSLISAQTWLKVLRKSDWLLFGSNSKQKSRIFKVQFTGESEEKRMENCHSCLQKLQVFIDLQNCFLMESSHYRPTDGSVPIKQITQCVMNQQSKGLDTSENPVAGSEELGMFIKLCLLDEHFPVFVESVEKELHKVAQNRVHTVREE</sequence>